<proteinExistence type="predicted"/>
<dbReference type="PANTHER" id="PTHR21075:SF0">
    <property type="entry name" value="ANAEROBIC RIBONUCLEOSIDE-TRIPHOSPHATE REDUCTASE"/>
    <property type="match status" value="1"/>
</dbReference>
<dbReference type="AlphaFoldDB" id="A0A645I886"/>
<dbReference type="Pfam" id="PF13597">
    <property type="entry name" value="NRDD"/>
    <property type="match status" value="1"/>
</dbReference>
<name>A0A645I886_9ZZZZ</name>
<dbReference type="Gene3D" id="3.20.70.20">
    <property type="match status" value="1"/>
</dbReference>
<dbReference type="GO" id="GO:0008998">
    <property type="term" value="F:ribonucleoside-triphosphate reductase (thioredoxin) activity"/>
    <property type="evidence" value="ECO:0007669"/>
    <property type="project" value="InterPro"/>
</dbReference>
<dbReference type="GO" id="GO:0009265">
    <property type="term" value="P:2'-deoxyribonucleotide biosynthetic process"/>
    <property type="evidence" value="ECO:0007669"/>
    <property type="project" value="TreeGrafter"/>
</dbReference>
<reference evidence="1" key="1">
    <citation type="submission" date="2019-08" db="EMBL/GenBank/DDBJ databases">
        <authorList>
            <person name="Kucharzyk K."/>
            <person name="Murdoch R.W."/>
            <person name="Higgins S."/>
            <person name="Loffler F."/>
        </authorList>
    </citation>
    <scope>NUCLEOTIDE SEQUENCE</scope>
</reference>
<dbReference type="InterPro" id="IPR012833">
    <property type="entry name" value="NrdD"/>
</dbReference>
<sequence length="177" mass="20006">MDFVKYMREFTDSCIAKYNLNFSLLATSSELISGRFPEIDKQYFESKILKNGFYTNSFHVEVDSGLTALEKIRMEGAFHKLCNGGCITYVELGEAPLGNVEGLMELIDCAIESGTHYLGFNFPRDVCNDCGETGVFDECPNCGSKSITRIRRVSGYLEILDYFVSGKKNEVSHRRRN</sequence>
<evidence type="ECO:0000313" key="1">
    <source>
        <dbReference type="EMBL" id="MPN44524.1"/>
    </source>
</evidence>
<gene>
    <name evidence="1" type="primary">nrdD_31</name>
    <name evidence="1" type="ORF">SDC9_192089</name>
</gene>
<comment type="caution">
    <text evidence="1">The sequence shown here is derived from an EMBL/GenBank/DDBJ whole genome shotgun (WGS) entry which is preliminary data.</text>
</comment>
<dbReference type="PANTHER" id="PTHR21075">
    <property type="entry name" value="ANAEROBIC RIBONUCLEOSIDE-TRIPHOSPHATE REDUCTASE"/>
    <property type="match status" value="1"/>
</dbReference>
<dbReference type="GO" id="GO:0031250">
    <property type="term" value="C:anaerobic ribonucleoside-triphosphate reductase complex"/>
    <property type="evidence" value="ECO:0007669"/>
    <property type="project" value="TreeGrafter"/>
</dbReference>
<accession>A0A645I886</accession>
<keyword evidence="1" id="KW-0560">Oxidoreductase</keyword>
<dbReference type="EMBL" id="VSSQ01103703">
    <property type="protein sequence ID" value="MPN44524.1"/>
    <property type="molecule type" value="Genomic_DNA"/>
</dbReference>
<protein>
    <submittedName>
        <fullName evidence="1">Anaerobic ribonucleoside-triphosphate reductase</fullName>
        <ecNumber evidence="1">1.1.98.6</ecNumber>
    </submittedName>
</protein>
<dbReference type="EC" id="1.1.98.6" evidence="1"/>
<dbReference type="SUPFAM" id="SSF51998">
    <property type="entry name" value="PFL-like glycyl radical enzymes"/>
    <property type="match status" value="1"/>
</dbReference>
<organism evidence="1">
    <name type="scientific">bioreactor metagenome</name>
    <dbReference type="NCBI Taxonomy" id="1076179"/>
    <lineage>
        <taxon>unclassified sequences</taxon>
        <taxon>metagenomes</taxon>
        <taxon>ecological metagenomes</taxon>
    </lineage>
</organism>
<dbReference type="GO" id="GO:0004748">
    <property type="term" value="F:ribonucleoside-diphosphate reductase activity, thioredoxin disulfide as acceptor"/>
    <property type="evidence" value="ECO:0007669"/>
    <property type="project" value="TreeGrafter"/>
</dbReference>
<dbReference type="GO" id="GO:0006260">
    <property type="term" value="P:DNA replication"/>
    <property type="evidence" value="ECO:0007669"/>
    <property type="project" value="InterPro"/>
</dbReference>